<dbReference type="EMBL" id="GL378323">
    <property type="protein sequence ID" value="EFJ53146.1"/>
    <property type="molecule type" value="Genomic_DNA"/>
</dbReference>
<keyword evidence="3" id="KW-1185">Reference proteome</keyword>
<accession>D8THY7</accession>
<dbReference type="InParanoid" id="D8THY7"/>
<gene>
    <name evidence="2" type="ORF">VOLCADRAFT_102769</name>
</gene>
<dbReference type="GeneID" id="9622020"/>
<dbReference type="eggNOG" id="ENOG502STMG">
    <property type="taxonomic scope" value="Eukaryota"/>
</dbReference>
<sequence length="272" mass="30244">MWSHLSRTKPSKAVMCRETRLQGRNGSRTLALAKDSDNSNNLPWATVEYYTKKQERLMDKFGNLIHNERTVKEPAAWTHDAKMAFAIQVLAREFPNVTEEELRKRLLQLQALLPDLKPGPSVKPADLVRVAARLHTAAENLLILRDELPNLNVSCLASGWPQLLLADPERLTTDLQEVKSLLSGCGPAAFRELLEEFPHLLLPANAVALLDNVARLFELGGEGEDGRELGRTRAAQMLGSQPSLARSAVPLVSQTRGERDPEYLADTTRAEV</sequence>
<evidence type="ECO:0000256" key="1">
    <source>
        <dbReference type="SAM" id="MobiDB-lite"/>
    </source>
</evidence>
<reference evidence="2 3" key="1">
    <citation type="journal article" date="2010" name="Science">
        <title>Genomic analysis of organismal complexity in the multicellular green alga Volvox carteri.</title>
        <authorList>
            <person name="Prochnik S.E."/>
            <person name="Umen J."/>
            <person name="Nedelcu A.M."/>
            <person name="Hallmann A."/>
            <person name="Miller S.M."/>
            <person name="Nishii I."/>
            <person name="Ferris P."/>
            <person name="Kuo A."/>
            <person name="Mitros T."/>
            <person name="Fritz-Laylin L.K."/>
            <person name="Hellsten U."/>
            <person name="Chapman J."/>
            <person name="Simakov O."/>
            <person name="Rensing S.A."/>
            <person name="Terry A."/>
            <person name="Pangilinan J."/>
            <person name="Kapitonov V."/>
            <person name="Jurka J."/>
            <person name="Salamov A."/>
            <person name="Shapiro H."/>
            <person name="Schmutz J."/>
            <person name="Grimwood J."/>
            <person name="Lindquist E."/>
            <person name="Lucas S."/>
            <person name="Grigoriev I.V."/>
            <person name="Schmitt R."/>
            <person name="Kirk D."/>
            <person name="Rokhsar D.S."/>
        </authorList>
    </citation>
    <scope>NUCLEOTIDE SEQUENCE [LARGE SCALE GENOMIC DNA]</scope>
    <source>
        <strain evidence="3">f. Nagariensis / Eve</strain>
    </source>
</reference>
<protein>
    <submittedName>
        <fullName evidence="2">Uncharacterized protein</fullName>
    </submittedName>
</protein>
<dbReference type="KEGG" id="vcn:VOLCADRAFT_102769"/>
<feature type="compositionally biased region" description="Basic and acidic residues" evidence="1">
    <location>
        <begin position="256"/>
        <end position="272"/>
    </location>
</feature>
<name>D8THY7_VOLCA</name>
<organism evidence="3">
    <name type="scientific">Volvox carteri f. nagariensis</name>
    <dbReference type="NCBI Taxonomy" id="3068"/>
    <lineage>
        <taxon>Eukaryota</taxon>
        <taxon>Viridiplantae</taxon>
        <taxon>Chlorophyta</taxon>
        <taxon>core chlorophytes</taxon>
        <taxon>Chlorophyceae</taxon>
        <taxon>CS clade</taxon>
        <taxon>Chlamydomonadales</taxon>
        <taxon>Volvocaceae</taxon>
        <taxon>Volvox</taxon>
    </lineage>
</organism>
<dbReference type="RefSeq" id="XP_002946151.1">
    <property type="nucleotide sequence ID" value="XM_002946105.1"/>
</dbReference>
<evidence type="ECO:0000313" key="3">
    <source>
        <dbReference type="Proteomes" id="UP000001058"/>
    </source>
</evidence>
<dbReference type="Proteomes" id="UP000001058">
    <property type="component" value="Unassembled WGS sequence"/>
</dbReference>
<evidence type="ECO:0000313" key="2">
    <source>
        <dbReference type="EMBL" id="EFJ53146.1"/>
    </source>
</evidence>
<proteinExistence type="predicted"/>
<dbReference type="AlphaFoldDB" id="D8THY7"/>
<feature type="region of interest" description="Disordered" evidence="1">
    <location>
        <begin position="248"/>
        <end position="272"/>
    </location>
</feature>
<dbReference type="OrthoDB" id="567549at2759"/>